<evidence type="ECO:0000256" key="1">
    <source>
        <dbReference type="ARBA" id="ARBA00001966"/>
    </source>
</evidence>
<evidence type="ECO:0000313" key="4">
    <source>
        <dbReference type="Proteomes" id="UP001306950"/>
    </source>
</evidence>
<proteinExistence type="inferred from homology"/>
<evidence type="ECO:0000256" key="2">
    <source>
        <dbReference type="ARBA" id="ARBA00005806"/>
    </source>
</evidence>
<comment type="similarity">
    <text evidence="2">Belongs to the FldB/FldC dehydratase alpha/beta subunit family.</text>
</comment>
<dbReference type="Proteomes" id="UP001306950">
    <property type="component" value="Unassembled WGS sequence"/>
</dbReference>
<comment type="cofactor">
    <cofactor evidence="1">
        <name>[4Fe-4S] cluster</name>
        <dbReference type="ChEBI" id="CHEBI:49883"/>
    </cofactor>
</comment>
<dbReference type="Pfam" id="PF06050">
    <property type="entry name" value="HGD-D"/>
    <property type="match status" value="3"/>
</dbReference>
<dbReference type="PANTHER" id="PTHR30548:SF2">
    <property type="entry name" value="2-HYDROXYACYL-COA DEHYDRATASE,D-COMPONENT"/>
    <property type="match status" value="1"/>
</dbReference>
<dbReference type="PANTHER" id="PTHR30548">
    <property type="entry name" value="2-HYDROXYGLUTARYL-COA DEHYDRATASE, D-COMPONENT-RELATED"/>
    <property type="match status" value="1"/>
</dbReference>
<dbReference type="Gene3D" id="3.40.50.11900">
    <property type="match status" value="2"/>
</dbReference>
<comment type="caution">
    <text evidence="3">The sequence shown here is derived from an EMBL/GenBank/DDBJ whole genome shotgun (WGS) entry which is preliminary data.</text>
</comment>
<protein>
    <submittedName>
        <fullName evidence="3">2-hydroxyacyl-CoA dehydratase family protein</fullName>
    </submittedName>
</protein>
<accession>A0ABU7VQ77</accession>
<sequence length="715" mass="81175">MSRKPIIAYTCSYFPDELVQSFGFEVLPLHELSLDDRGLVTKLPVNLCGFLRYCDKILDQLDIDGLVLANCCNASQRLYDIVRMQRPDLFCKIFEVPRDRTPSAYELYFSQIEELLFSMTQHFAIPYKKEGMELAVRPESATPALTLEDQTIYVFGSGISPELKEIVSEKLKPYPVAMNYCANRKNGNLLFANRFAQNPDGSFADEPCALSAHFLEWFKLFISKNRNKLAGVIYLSSRNCDHYLFSYPSVKRICREQKVPIIGIEEEYRNFSYGQISTRLEAFMECLEYSSEDAVVHQSESIGTTAVGHKHFRDSMKKVAGIVPGLSLSAIQLVVSNQIDLFADRLWTHPEKAIWTNMVMPVEVFYGADLVPVNMELAAGWSASLGLSQSFVSTSEGLGFGSGLCSYHKAAIGMLEEGQLPKPRAAVVSSHICDGGPGVANFLAEQYGTETFTINVPFHQTEMNNRYLRNQYENLIGWLECYCGYKIKKKRLIEALELSNQARDYWTKAMELRQGAPLMPGRFSLRNLFGATFLFGSELGVSVARAFYEQLLDLSRMSRTEDMGGKRILWIHFAPLYANRLMQYMEETLQCRIVMDVTGYMYWPRHDLDEPVDSLVSKTVAHFYLDEPIKRQALYRKLMEDYRIDGIVHFMHSGCRAIPGGSWLVRDLASEMRIPYLELSGDCIDPGGFSEEQMKLRLEAFSETLEGGGGYVSRN</sequence>
<reference evidence="3 4" key="1">
    <citation type="submission" date="2024-02" db="EMBL/GenBank/DDBJ databases">
        <title>A nitrogen-fixing paenibacillus bacterium.</title>
        <authorList>
            <person name="Zhang W.L."/>
            <person name="Chen S.F."/>
        </authorList>
    </citation>
    <scope>NUCLEOTIDE SEQUENCE [LARGE SCALE GENOMIC DNA]</scope>
    <source>
        <strain evidence="3 4">M1</strain>
    </source>
</reference>
<dbReference type="RefSeq" id="WP_331846141.1">
    <property type="nucleotide sequence ID" value="NZ_JAZHPZ010000003.1"/>
</dbReference>
<dbReference type="EMBL" id="JAZHPZ010000003">
    <property type="protein sequence ID" value="MEF2965917.1"/>
    <property type="molecule type" value="Genomic_DNA"/>
</dbReference>
<evidence type="ECO:0000313" key="3">
    <source>
        <dbReference type="EMBL" id="MEF2965917.1"/>
    </source>
</evidence>
<organism evidence="3 4">
    <name type="scientific">Paenibacillus haidiansis</name>
    <dbReference type="NCBI Taxonomy" id="1574488"/>
    <lineage>
        <taxon>Bacteria</taxon>
        <taxon>Bacillati</taxon>
        <taxon>Bacillota</taxon>
        <taxon>Bacilli</taxon>
        <taxon>Bacillales</taxon>
        <taxon>Paenibacillaceae</taxon>
        <taxon>Paenibacillus</taxon>
    </lineage>
</organism>
<dbReference type="InterPro" id="IPR010327">
    <property type="entry name" value="FldB/FldC_alpha/beta"/>
</dbReference>
<gene>
    <name evidence="3" type="ORF">V3851_08755</name>
</gene>
<dbReference type="Gene3D" id="3.40.50.11890">
    <property type="match status" value="2"/>
</dbReference>
<keyword evidence="4" id="KW-1185">Reference proteome</keyword>
<name>A0ABU7VQ77_9BACL</name>